<protein>
    <recommendedName>
        <fullName evidence="3">DUF1822 domain-containing protein</fullName>
    </recommendedName>
</protein>
<reference evidence="1 2" key="1">
    <citation type="submission" date="2016-11" db="EMBL/GenBank/DDBJ databases">
        <title>Draft Genome Sequences of Nine Cyanobacterial Strains from Diverse Habitats.</title>
        <authorList>
            <person name="Zhu T."/>
            <person name="Hou S."/>
            <person name="Lu X."/>
            <person name="Hess W.R."/>
        </authorList>
    </citation>
    <scope>NUCLEOTIDE SEQUENCE [LARGE SCALE GENOMIC DNA]</scope>
    <source>
        <strain evidence="1 2">IAM M-71</strain>
    </source>
</reference>
<dbReference type="Pfam" id="PF08852">
    <property type="entry name" value="DUF1822"/>
    <property type="match status" value="1"/>
</dbReference>
<organism evidence="1 2">
    <name type="scientific">[Phormidium ambiguum] IAM M-71</name>
    <dbReference type="NCBI Taxonomy" id="454136"/>
    <lineage>
        <taxon>Bacteria</taxon>
        <taxon>Bacillati</taxon>
        <taxon>Cyanobacteriota</taxon>
        <taxon>Cyanophyceae</taxon>
        <taxon>Oscillatoriophycideae</taxon>
        <taxon>Aerosakkonematales</taxon>
        <taxon>Aerosakkonemataceae</taxon>
        <taxon>Floridanema</taxon>
    </lineage>
</organism>
<name>A0A1U7IBJ1_9CYAN</name>
<dbReference type="STRING" id="454136.NIES2119_21945"/>
<dbReference type="InterPro" id="IPR014951">
    <property type="entry name" value="DUF1822"/>
</dbReference>
<comment type="caution">
    <text evidence="1">The sequence shown here is derived from an EMBL/GenBank/DDBJ whole genome shotgun (WGS) entry which is preliminary data.</text>
</comment>
<dbReference type="RefSeq" id="WP_073595626.1">
    <property type="nucleotide sequence ID" value="NZ_MRCE01000025.1"/>
</dbReference>
<dbReference type="EMBL" id="MRCE01000025">
    <property type="protein sequence ID" value="OKH33955.1"/>
    <property type="molecule type" value="Genomic_DNA"/>
</dbReference>
<dbReference type="Proteomes" id="UP000185860">
    <property type="component" value="Unassembled WGS sequence"/>
</dbReference>
<accession>A0A1U7IBJ1</accession>
<gene>
    <name evidence="1" type="ORF">NIES2119_21945</name>
</gene>
<dbReference type="AlphaFoldDB" id="A0A1U7IBJ1"/>
<dbReference type="OrthoDB" id="526290at2"/>
<proteinExistence type="predicted"/>
<evidence type="ECO:0000313" key="2">
    <source>
        <dbReference type="Proteomes" id="UP000185860"/>
    </source>
</evidence>
<evidence type="ECO:0008006" key="3">
    <source>
        <dbReference type="Google" id="ProtNLM"/>
    </source>
</evidence>
<evidence type="ECO:0000313" key="1">
    <source>
        <dbReference type="EMBL" id="OKH33955.1"/>
    </source>
</evidence>
<sequence length="393" mass="45124">MMLVTDTSTQWLEISDTVNRQSWQQSQTISIPGNRFQAYLNQVCLETILPWLQEKSGIAPTIDSKNSLSFWEMVNGSAIVLGTTRLIFIPTESMDRNEFRVPQEWIDIPNFIGDYYFAVEVDSDEQCLHIWGYSTHEMLKSEGFYDETDRTYSLNGNQIIQDLTAFWVMQQLSGEETRTAISPLPALTSRQAEFLLQQLGDNLIALPRLEIPFVQWGALLEQNHLLEQLCQRRQSTVNATETTRQITRSTNLSQWWNNVFETGWQAIEDLFGTQPDLAFNFRGSDTTLTQVRRVKQIQLNAELPTLLLVIMLETEADGRMRIWVQILPQPGETYLPANLKLEQLSMTGDVLQSVQAGEMSNYIQLRRFKSLPGTEFRLKVASSDTFISEDFIV</sequence>